<evidence type="ECO:0000256" key="1">
    <source>
        <dbReference type="ARBA" id="ARBA00004477"/>
    </source>
</evidence>
<dbReference type="WBParaSite" id="ASIM_0000761001-mRNA-1">
    <property type="protein sequence ID" value="ASIM_0000761001-mRNA-1"/>
    <property type="gene ID" value="ASIM_0000761001"/>
</dbReference>
<evidence type="ECO:0000256" key="11">
    <source>
        <dbReference type="RuleBase" id="RU363112"/>
    </source>
</evidence>
<organism evidence="14">
    <name type="scientific">Anisakis simplex</name>
    <name type="common">Herring worm</name>
    <dbReference type="NCBI Taxonomy" id="6269"/>
    <lineage>
        <taxon>Eukaryota</taxon>
        <taxon>Metazoa</taxon>
        <taxon>Ecdysozoa</taxon>
        <taxon>Nematoda</taxon>
        <taxon>Chromadorea</taxon>
        <taxon>Rhabditida</taxon>
        <taxon>Spirurina</taxon>
        <taxon>Ascaridomorpha</taxon>
        <taxon>Ascaridoidea</taxon>
        <taxon>Anisakidae</taxon>
        <taxon>Anisakis</taxon>
        <taxon>Anisakis simplex complex</taxon>
    </lineage>
</organism>
<evidence type="ECO:0000256" key="2">
    <source>
        <dbReference type="ARBA" id="ARBA00004687"/>
    </source>
</evidence>
<proteinExistence type="inferred from homology"/>
<dbReference type="EMBL" id="UYRR01017743">
    <property type="protein sequence ID" value="VDK29064.1"/>
    <property type="molecule type" value="Genomic_DNA"/>
</dbReference>
<evidence type="ECO:0000256" key="4">
    <source>
        <dbReference type="ARBA" id="ARBA00022502"/>
    </source>
</evidence>
<keyword evidence="7 11" id="KW-0812">Transmembrane</keyword>
<dbReference type="InterPro" id="IPR007315">
    <property type="entry name" value="PIG-V/Gpi18"/>
</dbReference>
<accession>A0A0M3JIZ4</accession>
<sequence>MSLVPFMLHALFLSISALLLYNVEVSTRILFSSSPFMYLVLAKYMDHRTPMVTLDDLQYPPLLPFFTNFSRTHFIHSLLLTYLLGYFFIGTVLHVNWLPFT</sequence>
<feature type="transmembrane region" description="Helical" evidence="11">
    <location>
        <begin position="79"/>
        <end position="98"/>
    </location>
</feature>
<dbReference type="GO" id="GO:0004376">
    <property type="term" value="F:GPI mannosyltransferase activity"/>
    <property type="evidence" value="ECO:0007669"/>
    <property type="project" value="InterPro"/>
</dbReference>
<keyword evidence="13" id="KW-1185">Reference proteome</keyword>
<name>A0A0M3JIZ4_ANISI</name>
<keyword evidence="10 11" id="KW-0472">Membrane</keyword>
<dbReference type="Proteomes" id="UP000267096">
    <property type="component" value="Unassembled WGS sequence"/>
</dbReference>
<evidence type="ECO:0000256" key="7">
    <source>
        <dbReference type="ARBA" id="ARBA00022692"/>
    </source>
</evidence>
<comment type="function">
    <text evidence="11">Mannosyltransferase involved in glycosylphosphatidylinositol-anchor biosynthesis.</text>
</comment>
<dbReference type="PANTHER" id="PTHR12468">
    <property type="entry name" value="GPI MANNOSYLTRANSFERASE 2"/>
    <property type="match status" value="1"/>
</dbReference>
<evidence type="ECO:0000256" key="10">
    <source>
        <dbReference type="ARBA" id="ARBA00023136"/>
    </source>
</evidence>
<keyword evidence="4 11" id="KW-0337">GPI-anchor biosynthesis</keyword>
<keyword evidence="9 11" id="KW-1133">Transmembrane helix</keyword>
<dbReference type="GO" id="GO:0000009">
    <property type="term" value="F:alpha-1,6-mannosyltransferase activity"/>
    <property type="evidence" value="ECO:0007669"/>
    <property type="project" value="InterPro"/>
</dbReference>
<dbReference type="GO" id="GO:0005789">
    <property type="term" value="C:endoplasmic reticulum membrane"/>
    <property type="evidence" value="ECO:0007669"/>
    <property type="project" value="UniProtKB-SubCell"/>
</dbReference>
<dbReference type="UniPathway" id="UPA00196"/>
<dbReference type="PANTHER" id="PTHR12468:SF2">
    <property type="entry name" value="GPI MANNOSYLTRANSFERASE 2"/>
    <property type="match status" value="1"/>
</dbReference>
<comment type="subcellular location">
    <subcellularLocation>
        <location evidence="1 11">Endoplasmic reticulum membrane</location>
        <topology evidence="1 11">Multi-pass membrane protein</topology>
    </subcellularLocation>
</comment>
<protein>
    <recommendedName>
        <fullName evidence="11">GPI mannosyltransferase 2</fullName>
        <ecNumber evidence="11">2.4.1.-</ecNumber>
    </recommendedName>
</protein>
<feature type="transmembrane region" description="Helical" evidence="11">
    <location>
        <begin position="6"/>
        <end position="23"/>
    </location>
</feature>
<evidence type="ECO:0000313" key="14">
    <source>
        <dbReference type="WBParaSite" id="ASIM_0000761001-mRNA-1"/>
    </source>
</evidence>
<evidence type="ECO:0000256" key="5">
    <source>
        <dbReference type="ARBA" id="ARBA00022676"/>
    </source>
</evidence>
<evidence type="ECO:0000313" key="12">
    <source>
        <dbReference type="EMBL" id="VDK29064.1"/>
    </source>
</evidence>
<evidence type="ECO:0000256" key="6">
    <source>
        <dbReference type="ARBA" id="ARBA00022679"/>
    </source>
</evidence>
<reference evidence="14" key="1">
    <citation type="submission" date="2017-02" db="UniProtKB">
        <authorList>
            <consortium name="WormBaseParasite"/>
        </authorList>
    </citation>
    <scope>IDENTIFICATION</scope>
</reference>
<comment type="caution">
    <text evidence="11">Lacks conserved residue(s) required for the propagation of feature annotation.</text>
</comment>
<evidence type="ECO:0000256" key="9">
    <source>
        <dbReference type="ARBA" id="ARBA00022989"/>
    </source>
</evidence>
<dbReference type="GO" id="GO:0006506">
    <property type="term" value="P:GPI anchor biosynthetic process"/>
    <property type="evidence" value="ECO:0007669"/>
    <property type="project" value="UniProtKB-UniPathway"/>
</dbReference>
<evidence type="ECO:0000256" key="8">
    <source>
        <dbReference type="ARBA" id="ARBA00022824"/>
    </source>
</evidence>
<comment type="pathway">
    <text evidence="2 11">Glycolipid biosynthesis; glycosylphosphatidylinositol-anchor biosynthesis.</text>
</comment>
<evidence type="ECO:0000313" key="13">
    <source>
        <dbReference type="Proteomes" id="UP000267096"/>
    </source>
</evidence>
<keyword evidence="8 11" id="KW-0256">Endoplasmic reticulum</keyword>
<dbReference type="GO" id="GO:0031501">
    <property type="term" value="C:mannosyltransferase complex"/>
    <property type="evidence" value="ECO:0007669"/>
    <property type="project" value="TreeGrafter"/>
</dbReference>
<dbReference type="OrthoDB" id="10252502at2759"/>
<reference evidence="12 13" key="2">
    <citation type="submission" date="2018-11" db="EMBL/GenBank/DDBJ databases">
        <authorList>
            <consortium name="Pathogen Informatics"/>
        </authorList>
    </citation>
    <scope>NUCLEOTIDE SEQUENCE [LARGE SCALE GENOMIC DNA]</scope>
</reference>
<dbReference type="AlphaFoldDB" id="A0A0M3JIZ4"/>
<evidence type="ECO:0000256" key="3">
    <source>
        <dbReference type="ARBA" id="ARBA00008698"/>
    </source>
</evidence>
<comment type="similarity">
    <text evidence="3 11">Belongs to the PIGV family.</text>
</comment>
<keyword evidence="6 11" id="KW-0808">Transferase</keyword>
<keyword evidence="5 11" id="KW-0328">Glycosyltransferase</keyword>
<gene>
    <name evidence="12" type="ORF">ASIM_LOCUS7380</name>
</gene>
<dbReference type="EC" id="2.4.1.-" evidence="11"/>